<evidence type="ECO:0000313" key="7">
    <source>
        <dbReference type="Proteomes" id="UP000433928"/>
    </source>
</evidence>
<organism evidence="4 6">
    <name type="scientific">Bacteroides uniformis</name>
    <dbReference type="NCBI Taxonomy" id="820"/>
    <lineage>
        <taxon>Bacteria</taxon>
        <taxon>Pseudomonadati</taxon>
        <taxon>Bacteroidota</taxon>
        <taxon>Bacteroidia</taxon>
        <taxon>Bacteroidales</taxon>
        <taxon>Bacteroidaceae</taxon>
        <taxon>Bacteroides</taxon>
    </lineage>
</organism>
<dbReference type="RefSeq" id="WP_005829710.1">
    <property type="nucleotide sequence ID" value="NZ_BQNO01000001.1"/>
</dbReference>
<dbReference type="InterPro" id="IPR008313">
    <property type="entry name" value="GH125"/>
</dbReference>
<gene>
    <name evidence="4" type="ORF">DWW83_00600</name>
    <name evidence="2" type="ORF">ERS852510_02939</name>
    <name evidence="3" type="ORF">GAQ59_17970</name>
</gene>
<name>A0A174CN83_BACUN</name>
<evidence type="ECO:0000313" key="6">
    <source>
        <dbReference type="Proteomes" id="UP000284022"/>
    </source>
</evidence>
<dbReference type="EMBL" id="CZAO01000014">
    <property type="protein sequence ID" value="CUQ01955.1"/>
    <property type="molecule type" value="Genomic_DNA"/>
</dbReference>
<dbReference type="InterPro" id="IPR008928">
    <property type="entry name" value="6-hairpin_glycosidase_sf"/>
</dbReference>
<dbReference type="EMBL" id="QRXV01000001">
    <property type="protein sequence ID" value="RGU41232.1"/>
    <property type="molecule type" value="Genomic_DNA"/>
</dbReference>
<evidence type="ECO:0000313" key="3">
    <source>
        <dbReference type="EMBL" id="KAB4167583.1"/>
    </source>
</evidence>
<keyword evidence="4" id="KW-0378">Hydrolase</keyword>
<sequence>MSLNSKKICFSLVLAAAAGMVQAANGSCLLADAGFVAVQDNTASAGNYSSNRPKEKQRLFRSTAVEKEIARVQKLLKNRKLSWMFANCFPNTLDTTVHFRKGSDGKPDTFVYTGDIHAMWLRDSGAQVWPYVQLANNDPKLKEMLAGVILRQFKCINIDPYANAYNDGALPDGHWMSDLTDMKPELHERKWEIDSLCYPLRLAYHYWQVTGDTSVFGAEWLEAIRNIYTTFCQQQRKEGVSPYKFQRKTERALDTLNNDGLGAPVRPVGLIVSCFRPSDDATTLQFLVPSNFFAVTSLRKAAEILETVNRETALAADCRALADEVEMALKRYATYNHPEFGTIYAFEVDGFGNHLLMDDANVPSLLAMPYLGDVDVNDPIYQNTRCFVWSDSNPYFFSGKAGEGIGGPHIGYDMVWPMSIMMKAFTSRDDAEIKTCIKMLMDTDAGTGFMHESFHKDDATNFTRPWFAWQNTLFGELILKLVNEGKVDLLNNID</sequence>
<dbReference type="InterPro" id="IPR012341">
    <property type="entry name" value="6hp_glycosidase-like_sf"/>
</dbReference>
<protein>
    <submittedName>
        <fullName evidence="4">Glycoside hydrolase family 125 protein</fullName>
    </submittedName>
</protein>
<dbReference type="PANTHER" id="PTHR31047">
    <property type="entry name" value="MEIOTICALLY UP-REGULATED GENE 157 PROTEIN"/>
    <property type="match status" value="1"/>
</dbReference>
<dbReference type="SMART" id="SM01149">
    <property type="entry name" value="DUF1237"/>
    <property type="match status" value="1"/>
</dbReference>
<dbReference type="GeneID" id="99749616"/>
<reference evidence="3 7" key="3">
    <citation type="journal article" date="2019" name="Nat. Med.">
        <title>A library of human gut bacterial isolates paired with longitudinal multiomics data enables mechanistic microbiome research.</title>
        <authorList>
            <person name="Poyet M."/>
            <person name="Groussin M."/>
            <person name="Gibbons S.M."/>
            <person name="Avila-Pacheco J."/>
            <person name="Jiang X."/>
            <person name="Kearney S.M."/>
            <person name="Perrotta A.R."/>
            <person name="Berdy B."/>
            <person name="Zhao S."/>
            <person name="Lieberman T.D."/>
            <person name="Swanson P.K."/>
            <person name="Smith M."/>
            <person name="Roesemann S."/>
            <person name="Alexander J.E."/>
            <person name="Rich S.A."/>
            <person name="Livny J."/>
            <person name="Vlamakis H."/>
            <person name="Clish C."/>
            <person name="Bullock K."/>
            <person name="Deik A."/>
            <person name="Scott J."/>
            <person name="Pierce K.A."/>
            <person name="Xavier R.J."/>
            <person name="Alm E.J."/>
        </authorList>
    </citation>
    <scope>NUCLEOTIDE SEQUENCE [LARGE SCALE GENOMIC DNA]</scope>
    <source>
        <strain evidence="3 7">BIOML-A27</strain>
    </source>
</reference>
<feature type="chain" id="PRO_5014251050" evidence="1">
    <location>
        <begin position="24"/>
        <end position="494"/>
    </location>
</feature>
<proteinExistence type="predicted"/>
<reference evidence="2 5" key="1">
    <citation type="submission" date="2015-09" db="EMBL/GenBank/DDBJ databases">
        <authorList>
            <consortium name="Pathogen Informatics"/>
        </authorList>
    </citation>
    <scope>NUCLEOTIDE SEQUENCE [LARGE SCALE GENOMIC DNA]</scope>
    <source>
        <strain evidence="2 5">2789STDY5834898</strain>
    </source>
</reference>
<dbReference type="SUPFAM" id="SSF48208">
    <property type="entry name" value="Six-hairpin glycosidases"/>
    <property type="match status" value="1"/>
</dbReference>
<dbReference type="AlphaFoldDB" id="A0A174CN83"/>
<dbReference type="Proteomes" id="UP000284022">
    <property type="component" value="Unassembled WGS sequence"/>
</dbReference>
<accession>A0A174CN83</accession>
<dbReference type="PANTHER" id="PTHR31047:SF0">
    <property type="entry name" value="MEIOTICALLY UP-REGULATED GENE 157 PROTEIN"/>
    <property type="match status" value="1"/>
</dbReference>
<keyword evidence="1" id="KW-0732">Signal</keyword>
<dbReference type="PIRSF" id="PIRSF028846">
    <property type="entry name" value="UCP028846"/>
    <property type="match status" value="1"/>
</dbReference>
<dbReference type="Proteomes" id="UP000095766">
    <property type="component" value="Unassembled WGS sequence"/>
</dbReference>
<dbReference type="Proteomes" id="UP000433928">
    <property type="component" value="Unassembled WGS sequence"/>
</dbReference>
<dbReference type="Gene3D" id="1.50.10.10">
    <property type="match status" value="1"/>
</dbReference>
<dbReference type="EMBL" id="WCUG01000023">
    <property type="protein sequence ID" value="KAB4167583.1"/>
    <property type="molecule type" value="Genomic_DNA"/>
</dbReference>
<feature type="signal peptide" evidence="1">
    <location>
        <begin position="1"/>
        <end position="23"/>
    </location>
</feature>
<evidence type="ECO:0000313" key="2">
    <source>
        <dbReference type="EMBL" id="CUQ01955.1"/>
    </source>
</evidence>
<evidence type="ECO:0000256" key="1">
    <source>
        <dbReference type="SAM" id="SignalP"/>
    </source>
</evidence>
<dbReference type="GO" id="GO:0016787">
    <property type="term" value="F:hydrolase activity"/>
    <property type="evidence" value="ECO:0007669"/>
    <property type="project" value="UniProtKB-KW"/>
</dbReference>
<evidence type="ECO:0000313" key="4">
    <source>
        <dbReference type="EMBL" id="RGU41232.1"/>
    </source>
</evidence>
<dbReference type="GO" id="GO:0005975">
    <property type="term" value="P:carbohydrate metabolic process"/>
    <property type="evidence" value="ECO:0007669"/>
    <property type="project" value="InterPro"/>
</dbReference>
<evidence type="ECO:0000313" key="5">
    <source>
        <dbReference type="Proteomes" id="UP000095766"/>
    </source>
</evidence>
<reference evidence="4 6" key="2">
    <citation type="submission" date="2018-08" db="EMBL/GenBank/DDBJ databases">
        <title>A genome reference for cultivated species of the human gut microbiota.</title>
        <authorList>
            <person name="Zou Y."/>
            <person name="Xue W."/>
            <person name="Luo G."/>
        </authorList>
    </citation>
    <scope>NUCLEOTIDE SEQUENCE [LARGE SCALE GENOMIC DNA]</scope>
    <source>
        <strain evidence="4 6">AF17-20</strain>
    </source>
</reference>
<dbReference type="Pfam" id="PF06824">
    <property type="entry name" value="Glyco_hydro_125"/>
    <property type="match status" value="1"/>
</dbReference>